<proteinExistence type="predicted"/>
<comment type="caution">
    <text evidence="2">The sequence shown here is derived from an EMBL/GenBank/DDBJ whole genome shotgun (WGS) entry which is preliminary data.</text>
</comment>
<dbReference type="PROSITE" id="PS51257">
    <property type="entry name" value="PROKAR_LIPOPROTEIN"/>
    <property type="match status" value="1"/>
</dbReference>
<evidence type="ECO:0008006" key="4">
    <source>
        <dbReference type="Google" id="ProtNLM"/>
    </source>
</evidence>
<organism evidence="2 3">
    <name type="scientific">Haloarcula rubra</name>
    <dbReference type="NCBI Taxonomy" id="2487747"/>
    <lineage>
        <taxon>Archaea</taxon>
        <taxon>Methanobacteriati</taxon>
        <taxon>Methanobacteriota</taxon>
        <taxon>Stenosarchaea group</taxon>
        <taxon>Halobacteria</taxon>
        <taxon>Halobacteriales</taxon>
        <taxon>Haloarculaceae</taxon>
        <taxon>Haloarcula</taxon>
    </lineage>
</organism>
<feature type="region of interest" description="Disordered" evidence="1">
    <location>
        <begin position="35"/>
        <end position="62"/>
    </location>
</feature>
<evidence type="ECO:0000313" key="2">
    <source>
        <dbReference type="EMBL" id="MBX0323464.1"/>
    </source>
</evidence>
<protein>
    <recommendedName>
        <fullName evidence="4">Twin-arginine translocation signal domain-containing protein</fullName>
    </recommendedName>
</protein>
<sequence>MNRTNHGTVGRRRFLAALAAGGVTTVVAGCLGDAPAATPTTAQDDTDALPTDSGEASGDTSLAGSCAAAFGDTDQRYDPGDRPLVATFVYPMAGAVFEERSSDTEAVTAIGYAAAEDGQYEQTLRVTQRGPVDEEDVGERYVQRDGWEAGGTVTYDGGERAVAVRRTDDTAVAWVFGIPGSDGTYEIEVRTAVGAGDPCPDTYDAVCERVSRSFQPR</sequence>
<dbReference type="Proteomes" id="UP001430377">
    <property type="component" value="Unassembled WGS sequence"/>
</dbReference>
<evidence type="ECO:0000313" key="3">
    <source>
        <dbReference type="Proteomes" id="UP001430377"/>
    </source>
</evidence>
<keyword evidence="3" id="KW-1185">Reference proteome</keyword>
<evidence type="ECO:0000256" key="1">
    <source>
        <dbReference type="SAM" id="MobiDB-lite"/>
    </source>
</evidence>
<feature type="compositionally biased region" description="Low complexity" evidence="1">
    <location>
        <begin position="35"/>
        <end position="52"/>
    </location>
</feature>
<accession>A0AAW4PQQ8</accession>
<gene>
    <name evidence="2" type="ORF">EGH21_10530</name>
</gene>
<name>A0AAW4PQQ8_9EURY</name>
<dbReference type="RefSeq" id="WP_220618431.1">
    <property type="nucleotide sequence ID" value="NZ_RKLR01000003.1"/>
</dbReference>
<dbReference type="EMBL" id="RKLR01000003">
    <property type="protein sequence ID" value="MBX0323464.1"/>
    <property type="molecule type" value="Genomic_DNA"/>
</dbReference>
<dbReference type="PROSITE" id="PS51318">
    <property type="entry name" value="TAT"/>
    <property type="match status" value="1"/>
</dbReference>
<dbReference type="InterPro" id="IPR006311">
    <property type="entry name" value="TAT_signal"/>
</dbReference>
<dbReference type="AlphaFoldDB" id="A0AAW4PQQ8"/>
<reference evidence="2 3" key="1">
    <citation type="submission" date="2021-06" db="EMBL/GenBank/DDBJ databases">
        <title>Halomicroarcula sp. a new haloarchaeum isolated from saline soil.</title>
        <authorList>
            <person name="Duran-Viseras A."/>
            <person name="Sanchez-Porro C."/>
            <person name="Ventosa A."/>
        </authorList>
    </citation>
    <scope>NUCLEOTIDE SEQUENCE [LARGE SCALE GENOMIC DNA]</scope>
    <source>
        <strain evidence="2 3">F13</strain>
    </source>
</reference>